<dbReference type="PANTHER" id="PTHR39321">
    <property type="entry name" value="NICOTINATE-NUCLEOTIDE ADENYLYLTRANSFERASE-RELATED"/>
    <property type="match status" value="1"/>
</dbReference>
<keyword evidence="6 10" id="KW-0547">Nucleotide-binding</keyword>
<dbReference type="GO" id="GO:0004515">
    <property type="term" value="F:nicotinate-nucleotide adenylyltransferase activity"/>
    <property type="evidence" value="ECO:0007669"/>
    <property type="project" value="UniProtKB-UniRule"/>
</dbReference>
<dbReference type="STRING" id="1423745.GCA_001311215_00051"/>
<dbReference type="NCBIfam" id="TIGR00482">
    <property type="entry name" value="nicotinate (nicotinamide) nucleotide adenylyltransferase"/>
    <property type="match status" value="1"/>
</dbReference>
<dbReference type="UniPathway" id="UPA00253">
    <property type="reaction ID" value="UER00332"/>
</dbReference>
<evidence type="ECO:0000256" key="3">
    <source>
        <dbReference type="ARBA" id="ARBA00022642"/>
    </source>
</evidence>
<comment type="caution">
    <text evidence="12">The sequence shown here is derived from an EMBL/GenBank/DDBJ whole genome shotgun (WGS) entry which is preliminary data.</text>
</comment>
<evidence type="ECO:0000313" key="12">
    <source>
        <dbReference type="EMBL" id="KRM91831.1"/>
    </source>
</evidence>
<evidence type="ECO:0000313" key="13">
    <source>
        <dbReference type="Proteomes" id="UP000051586"/>
    </source>
</evidence>
<organism evidence="12 13">
    <name type="scientific">Fructilactobacillus florum DSM 22689 = JCM 16035</name>
    <dbReference type="NCBI Taxonomy" id="1423745"/>
    <lineage>
        <taxon>Bacteria</taxon>
        <taxon>Bacillati</taxon>
        <taxon>Bacillota</taxon>
        <taxon>Bacilli</taxon>
        <taxon>Lactobacillales</taxon>
        <taxon>Lactobacillaceae</taxon>
        <taxon>Fructilactobacillus</taxon>
    </lineage>
</organism>
<dbReference type="InterPro" id="IPR014729">
    <property type="entry name" value="Rossmann-like_a/b/a_fold"/>
</dbReference>
<keyword evidence="8 10" id="KW-0520">NAD</keyword>
<evidence type="ECO:0000256" key="4">
    <source>
        <dbReference type="ARBA" id="ARBA00022679"/>
    </source>
</evidence>
<comment type="pathway">
    <text evidence="2 10">Cofactor biosynthesis; NAD(+) biosynthesis; deamido-NAD(+) from nicotinate D-ribonucleotide: step 1/1.</text>
</comment>
<gene>
    <name evidence="10" type="primary">nadD</name>
    <name evidence="12" type="ORF">FC87_GL000656</name>
</gene>
<dbReference type="HAMAP" id="MF_00244">
    <property type="entry name" value="NaMN_adenylyltr"/>
    <property type="match status" value="1"/>
</dbReference>
<dbReference type="SUPFAM" id="SSF52374">
    <property type="entry name" value="Nucleotidylyl transferase"/>
    <property type="match status" value="1"/>
</dbReference>
<accession>A0A0R2CK35</accession>
<dbReference type="AlphaFoldDB" id="A0A0R2CK35"/>
<dbReference type="PATRIC" id="fig|1423745.4.peg.696"/>
<dbReference type="Proteomes" id="UP000051586">
    <property type="component" value="Unassembled WGS sequence"/>
</dbReference>
<dbReference type="NCBIfam" id="NF000840">
    <property type="entry name" value="PRK00071.1-3"/>
    <property type="match status" value="1"/>
</dbReference>
<name>A0A0R2CK35_9LACO</name>
<dbReference type="InterPro" id="IPR005248">
    <property type="entry name" value="NadD/NMNAT"/>
</dbReference>
<dbReference type="InterPro" id="IPR004821">
    <property type="entry name" value="Cyt_trans-like"/>
</dbReference>
<evidence type="ECO:0000256" key="9">
    <source>
        <dbReference type="ARBA" id="ARBA00048721"/>
    </source>
</evidence>
<protein>
    <recommendedName>
        <fullName evidence="10">Probable nicotinate-nucleotide adenylyltransferase</fullName>
        <ecNumber evidence="10">2.7.7.18</ecNumber>
    </recommendedName>
    <alternativeName>
        <fullName evidence="10">Deamido-NAD(+) diphosphorylase</fullName>
    </alternativeName>
    <alternativeName>
        <fullName evidence="10">Deamido-NAD(+) pyrophosphorylase</fullName>
    </alternativeName>
    <alternativeName>
        <fullName evidence="10">Nicotinate mononucleotide adenylyltransferase</fullName>
        <shortName evidence="10">NaMN adenylyltransferase</shortName>
    </alternativeName>
</protein>
<comment type="function">
    <text evidence="1 10">Catalyzes the reversible adenylation of nicotinate mononucleotide (NaMN) to nicotinic acid adenine dinucleotide (NaAD).</text>
</comment>
<dbReference type="Pfam" id="PF01467">
    <property type="entry name" value="CTP_transf_like"/>
    <property type="match status" value="1"/>
</dbReference>
<dbReference type="CDD" id="cd02165">
    <property type="entry name" value="NMNAT"/>
    <property type="match status" value="1"/>
</dbReference>
<keyword evidence="7 10" id="KW-0067">ATP-binding</keyword>
<comment type="similarity">
    <text evidence="10">Belongs to the NadD family.</text>
</comment>
<dbReference type="NCBIfam" id="NF000841">
    <property type="entry name" value="PRK00071.1-4"/>
    <property type="match status" value="1"/>
</dbReference>
<dbReference type="GO" id="GO:0005524">
    <property type="term" value="F:ATP binding"/>
    <property type="evidence" value="ECO:0007669"/>
    <property type="project" value="UniProtKB-KW"/>
</dbReference>
<evidence type="ECO:0000256" key="6">
    <source>
        <dbReference type="ARBA" id="ARBA00022741"/>
    </source>
</evidence>
<keyword evidence="3 10" id="KW-0662">Pyridine nucleotide biosynthesis</keyword>
<evidence type="ECO:0000256" key="5">
    <source>
        <dbReference type="ARBA" id="ARBA00022695"/>
    </source>
</evidence>
<evidence type="ECO:0000256" key="10">
    <source>
        <dbReference type="HAMAP-Rule" id="MF_00244"/>
    </source>
</evidence>
<evidence type="ECO:0000256" key="1">
    <source>
        <dbReference type="ARBA" id="ARBA00002324"/>
    </source>
</evidence>
<dbReference type="PANTHER" id="PTHR39321:SF3">
    <property type="entry name" value="PHOSPHOPANTETHEINE ADENYLYLTRANSFERASE"/>
    <property type="match status" value="1"/>
</dbReference>
<evidence type="ECO:0000256" key="8">
    <source>
        <dbReference type="ARBA" id="ARBA00023027"/>
    </source>
</evidence>
<proteinExistence type="inferred from homology"/>
<evidence type="ECO:0000256" key="2">
    <source>
        <dbReference type="ARBA" id="ARBA00005019"/>
    </source>
</evidence>
<reference evidence="12 13" key="1">
    <citation type="journal article" date="2015" name="Genome Announc.">
        <title>Expanding the biotechnology potential of lactobacilli through comparative genomics of 213 strains and associated genera.</title>
        <authorList>
            <person name="Sun Z."/>
            <person name="Harris H.M."/>
            <person name="McCann A."/>
            <person name="Guo C."/>
            <person name="Argimon S."/>
            <person name="Zhang W."/>
            <person name="Yang X."/>
            <person name="Jeffery I.B."/>
            <person name="Cooney J.C."/>
            <person name="Kagawa T.F."/>
            <person name="Liu W."/>
            <person name="Song Y."/>
            <person name="Salvetti E."/>
            <person name="Wrobel A."/>
            <person name="Rasinkangas P."/>
            <person name="Parkhill J."/>
            <person name="Rea M.C."/>
            <person name="O'Sullivan O."/>
            <person name="Ritari J."/>
            <person name="Douillard F.P."/>
            <person name="Paul Ross R."/>
            <person name="Yang R."/>
            <person name="Briner A.E."/>
            <person name="Felis G.E."/>
            <person name="de Vos W.M."/>
            <person name="Barrangou R."/>
            <person name="Klaenhammer T.R."/>
            <person name="Caufield P.W."/>
            <person name="Cui Y."/>
            <person name="Zhang H."/>
            <person name="O'Toole P.W."/>
        </authorList>
    </citation>
    <scope>NUCLEOTIDE SEQUENCE [LARGE SCALE GENOMIC DNA]</scope>
    <source>
        <strain evidence="12 13">DSM 22689</strain>
    </source>
</reference>
<dbReference type="EC" id="2.7.7.18" evidence="10"/>
<keyword evidence="4 10" id="KW-0808">Transferase</keyword>
<dbReference type="Gene3D" id="3.40.50.620">
    <property type="entry name" value="HUPs"/>
    <property type="match status" value="1"/>
</dbReference>
<evidence type="ECO:0000256" key="7">
    <source>
        <dbReference type="ARBA" id="ARBA00022840"/>
    </source>
</evidence>
<dbReference type="EMBL" id="AYZI01000003">
    <property type="protein sequence ID" value="KRM91831.1"/>
    <property type="molecule type" value="Genomic_DNA"/>
</dbReference>
<dbReference type="RefSeq" id="WP_009166756.1">
    <property type="nucleotide sequence ID" value="NZ_AYZI01000003.1"/>
</dbReference>
<sequence length="195" mass="22787">METEKIGILGGTFNPIHLGHLIMAEQVLDQLHLDQVRFLPNYLPPHHQHKSAIAAPDRKRMVQLAIQDNPDFQLETAELERTGISYSYDTMRKLQDEHPTATYYFIIGSDMVADLPTWHRSDELRQLVQFVGVRRPRTSVPQALQEAVVWVTVPEIEISSTMIRNKIRHHEKIRYLVPETVRKYIKEHNLYESRT</sequence>
<dbReference type="GO" id="GO:0009435">
    <property type="term" value="P:NAD+ biosynthetic process"/>
    <property type="evidence" value="ECO:0007669"/>
    <property type="project" value="UniProtKB-UniRule"/>
</dbReference>
<evidence type="ECO:0000259" key="11">
    <source>
        <dbReference type="Pfam" id="PF01467"/>
    </source>
</evidence>
<comment type="catalytic activity">
    <reaction evidence="9 10">
        <text>nicotinate beta-D-ribonucleotide + ATP + H(+) = deamido-NAD(+) + diphosphate</text>
        <dbReference type="Rhea" id="RHEA:22860"/>
        <dbReference type="ChEBI" id="CHEBI:15378"/>
        <dbReference type="ChEBI" id="CHEBI:30616"/>
        <dbReference type="ChEBI" id="CHEBI:33019"/>
        <dbReference type="ChEBI" id="CHEBI:57502"/>
        <dbReference type="ChEBI" id="CHEBI:58437"/>
        <dbReference type="EC" id="2.7.7.18"/>
    </reaction>
</comment>
<dbReference type="NCBIfam" id="TIGR00125">
    <property type="entry name" value="cyt_tran_rel"/>
    <property type="match status" value="1"/>
</dbReference>
<keyword evidence="5 10" id="KW-0548">Nucleotidyltransferase</keyword>
<feature type="domain" description="Cytidyltransferase-like" evidence="11">
    <location>
        <begin position="8"/>
        <end position="165"/>
    </location>
</feature>